<dbReference type="Proteomes" id="UP000681722">
    <property type="component" value="Unassembled WGS sequence"/>
</dbReference>
<name>A0A816CQW3_9BILA</name>
<dbReference type="Proteomes" id="UP000663829">
    <property type="component" value="Unassembled WGS sequence"/>
</dbReference>
<protein>
    <submittedName>
        <fullName evidence="1">Uncharacterized protein</fullName>
    </submittedName>
</protein>
<sequence length="56" mass="6277">MTASYNIKMSDDNLIELLNEANATPPPPTTTTVKLAREPFADIENRQQDESVLIQM</sequence>
<dbReference type="AlphaFoldDB" id="A0A816CQW3"/>
<comment type="caution">
    <text evidence="1">The sequence shown here is derived from an EMBL/GenBank/DDBJ whole genome shotgun (WGS) entry which is preliminary data.</text>
</comment>
<evidence type="ECO:0000313" key="3">
    <source>
        <dbReference type="Proteomes" id="UP000663829"/>
    </source>
</evidence>
<dbReference type="EMBL" id="CAJNOQ010042322">
    <property type="protein sequence ID" value="CAF1626783.1"/>
    <property type="molecule type" value="Genomic_DNA"/>
</dbReference>
<accession>A0A816CQW3</accession>
<keyword evidence="3" id="KW-1185">Reference proteome</keyword>
<gene>
    <name evidence="1" type="ORF">GPM918_LOCUS44089</name>
    <name evidence="2" type="ORF">SRO942_LOCUS45786</name>
</gene>
<organism evidence="1 3">
    <name type="scientific">Didymodactylos carnosus</name>
    <dbReference type="NCBI Taxonomy" id="1234261"/>
    <lineage>
        <taxon>Eukaryota</taxon>
        <taxon>Metazoa</taxon>
        <taxon>Spiralia</taxon>
        <taxon>Gnathifera</taxon>
        <taxon>Rotifera</taxon>
        <taxon>Eurotatoria</taxon>
        <taxon>Bdelloidea</taxon>
        <taxon>Philodinida</taxon>
        <taxon>Philodinidae</taxon>
        <taxon>Didymodactylos</taxon>
    </lineage>
</organism>
<proteinExistence type="predicted"/>
<reference evidence="1" key="1">
    <citation type="submission" date="2021-02" db="EMBL/GenBank/DDBJ databases">
        <authorList>
            <person name="Nowell W R."/>
        </authorList>
    </citation>
    <scope>NUCLEOTIDE SEQUENCE</scope>
</reference>
<dbReference type="EMBL" id="CAJOBC010109850">
    <property type="protein sequence ID" value="CAF4521438.1"/>
    <property type="molecule type" value="Genomic_DNA"/>
</dbReference>
<feature type="non-terminal residue" evidence="1">
    <location>
        <position position="1"/>
    </location>
</feature>
<evidence type="ECO:0000313" key="2">
    <source>
        <dbReference type="EMBL" id="CAF4521438.1"/>
    </source>
</evidence>
<evidence type="ECO:0000313" key="1">
    <source>
        <dbReference type="EMBL" id="CAF1626783.1"/>
    </source>
</evidence>